<evidence type="ECO:0000256" key="2">
    <source>
        <dbReference type="ARBA" id="ARBA00022723"/>
    </source>
</evidence>
<comment type="similarity">
    <text evidence="1">Belongs to the Gfa family.</text>
</comment>
<accession>A0A9P4XYL9</accession>
<dbReference type="RefSeq" id="XP_040774265.1">
    <property type="nucleotide sequence ID" value="XM_040925674.1"/>
</dbReference>
<dbReference type="InterPro" id="IPR006913">
    <property type="entry name" value="CENP-V/GFA"/>
</dbReference>
<protein>
    <recommendedName>
        <fullName evidence="5">CENP-V/GFA domain-containing protein</fullName>
    </recommendedName>
</protein>
<dbReference type="OrthoDB" id="2993351at2759"/>
<dbReference type="InterPro" id="IPR011057">
    <property type="entry name" value="Mss4-like_sf"/>
</dbReference>
<keyword evidence="3" id="KW-0862">Zinc</keyword>
<dbReference type="GeneID" id="63842803"/>
<evidence type="ECO:0000259" key="5">
    <source>
        <dbReference type="PROSITE" id="PS51891"/>
    </source>
</evidence>
<reference evidence="6" key="1">
    <citation type="journal article" date="2020" name="Phytopathology">
        <title>Genome sequence of the chestnut blight fungus Cryphonectria parasitica EP155: A fundamental resource for an archetypical invasive plant pathogen.</title>
        <authorList>
            <person name="Crouch J.A."/>
            <person name="Dawe A."/>
            <person name="Aerts A."/>
            <person name="Barry K."/>
            <person name="Churchill A.C.L."/>
            <person name="Grimwood J."/>
            <person name="Hillman B."/>
            <person name="Milgroom M.G."/>
            <person name="Pangilinan J."/>
            <person name="Smith M."/>
            <person name="Salamov A."/>
            <person name="Schmutz J."/>
            <person name="Yadav J."/>
            <person name="Grigoriev I.V."/>
            <person name="Nuss D."/>
        </authorList>
    </citation>
    <scope>NUCLEOTIDE SEQUENCE</scope>
    <source>
        <strain evidence="6">EP155</strain>
    </source>
</reference>
<dbReference type="PROSITE" id="PS51891">
    <property type="entry name" value="CENP_V_GFA"/>
    <property type="match status" value="2"/>
</dbReference>
<organism evidence="6 7">
    <name type="scientific">Cryphonectria parasitica (strain ATCC 38755 / EP155)</name>
    <dbReference type="NCBI Taxonomy" id="660469"/>
    <lineage>
        <taxon>Eukaryota</taxon>
        <taxon>Fungi</taxon>
        <taxon>Dikarya</taxon>
        <taxon>Ascomycota</taxon>
        <taxon>Pezizomycotina</taxon>
        <taxon>Sordariomycetes</taxon>
        <taxon>Sordariomycetidae</taxon>
        <taxon>Diaporthales</taxon>
        <taxon>Cryphonectriaceae</taxon>
        <taxon>Cryphonectria-Endothia species complex</taxon>
        <taxon>Cryphonectria</taxon>
    </lineage>
</organism>
<sequence length="316" mass="34470">MPVVRQETGLSISRRLSKSSPQQHADGDSRPGDLTSYKGNCHCGRNRFEVTVPAITRATGCNCSLCHKSGYLWAFPGEGHVQYTKGGADTLGEFETEALRHEFCTSCGTGLYGTHKTGPLEGKLGVNIRTFIGVNPFKTEVETIDTSASIKETPVPLPDSLAQNVSSDDETKKRVYTGSCQCGTVAFTVVTPALKDVQIKEDNCSICVRRAAASIYPDKDQVTLVGEDNTTAYAFGRKFNLAPFCKTCGVACYGVPLGPPQELVGKLPEAKQKFVEQQRRIRPLYIRAMNGVEWEEINVERSDEGTDGYVLPEDGE</sequence>
<dbReference type="PANTHER" id="PTHR28620">
    <property type="entry name" value="CENTROMERE PROTEIN V"/>
    <property type="match status" value="1"/>
</dbReference>
<gene>
    <name evidence="6" type="ORF">M406DRAFT_73921</name>
</gene>
<dbReference type="PANTHER" id="PTHR28620:SF1">
    <property type="entry name" value="CENP-V_GFA DOMAIN-CONTAINING PROTEIN"/>
    <property type="match status" value="1"/>
</dbReference>
<feature type="domain" description="CENP-V/GFA" evidence="5">
    <location>
        <begin position="37"/>
        <end position="145"/>
    </location>
</feature>
<evidence type="ECO:0000256" key="1">
    <source>
        <dbReference type="ARBA" id="ARBA00005495"/>
    </source>
</evidence>
<dbReference type="AlphaFoldDB" id="A0A9P4XYL9"/>
<dbReference type="Proteomes" id="UP000803844">
    <property type="component" value="Unassembled WGS sequence"/>
</dbReference>
<keyword evidence="7" id="KW-1185">Reference proteome</keyword>
<evidence type="ECO:0000313" key="6">
    <source>
        <dbReference type="EMBL" id="KAF3763304.1"/>
    </source>
</evidence>
<keyword evidence="2" id="KW-0479">Metal-binding</keyword>
<feature type="region of interest" description="Disordered" evidence="4">
    <location>
        <begin position="1"/>
        <end position="32"/>
    </location>
</feature>
<name>A0A9P4XYL9_CRYP1</name>
<feature type="domain" description="CENP-V/GFA" evidence="5">
    <location>
        <begin position="176"/>
        <end position="295"/>
    </location>
</feature>
<evidence type="ECO:0000256" key="3">
    <source>
        <dbReference type="ARBA" id="ARBA00022833"/>
    </source>
</evidence>
<dbReference type="Gene3D" id="2.170.150.70">
    <property type="match status" value="2"/>
</dbReference>
<comment type="caution">
    <text evidence="6">The sequence shown here is derived from an EMBL/GenBank/DDBJ whole genome shotgun (WGS) entry which is preliminary data.</text>
</comment>
<evidence type="ECO:0000313" key="7">
    <source>
        <dbReference type="Proteomes" id="UP000803844"/>
    </source>
</evidence>
<dbReference type="InterPro" id="IPR052355">
    <property type="entry name" value="CENP-V-like"/>
</dbReference>
<dbReference type="GO" id="GO:0016846">
    <property type="term" value="F:carbon-sulfur lyase activity"/>
    <property type="evidence" value="ECO:0007669"/>
    <property type="project" value="InterPro"/>
</dbReference>
<evidence type="ECO:0000256" key="4">
    <source>
        <dbReference type="SAM" id="MobiDB-lite"/>
    </source>
</evidence>
<dbReference type="SUPFAM" id="SSF51316">
    <property type="entry name" value="Mss4-like"/>
    <property type="match status" value="2"/>
</dbReference>
<dbReference type="GO" id="GO:0046872">
    <property type="term" value="F:metal ion binding"/>
    <property type="evidence" value="ECO:0007669"/>
    <property type="project" value="UniProtKB-KW"/>
</dbReference>
<dbReference type="Pfam" id="PF04828">
    <property type="entry name" value="GFA"/>
    <property type="match status" value="2"/>
</dbReference>
<proteinExistence type="inferred from homology"/>
<dbReference type="EMBL" id="MU032349">
    <property type="protein sequence ID" value="KAF3763304.1"/>
    <property type="molecule type" value="Genomic_DNA"/>
</dbReference>